<dbReference type="PANTHER" id="PTHR30204:SF69">
    <property type="entry name" value="MERR-FAMILY TRANSCRIPTIONAL REGULATOR"/>
    <property type="match status" value="1"/>
</dbReference>
<sequence>MNTKQVEELTGMSRQNIRYYERMGLLEPAREDGNAYRDYSEEDVRRLKLIKMLRMLDMSLKDIDDIINGKVSLKSSVKHQRENLQTHQKQLQAAIDVCASIGREKGEDLDVDTYLRRMEDMERSGGVFARFVDDYKQIVQDEEERKFSFYVDFPVNTPAMLEKALREYASERGLRFHMEKRGKYPEFRLGDHTYTAVRLLEKKKGNKEDPAVRVICERKEKVPGGRDMKIPAKRRRMLRGIHILANNIRRHRNRTLLNLVLSALAVTVLSFYLGNIRSTEQILENAPESYEITGEIWNVCGESDHGLFISHQVLEDLYRSERIGDIAESAELMGNLSDGMDLSGGMDLSDGMDLSGGTDLPDGETPAGSSSAKGGEAPDAVSLLGINRTECVQGLSEEDITWESGQDKTGEEWEGFLKSSSDCILSEAFAEKTGLSAGDTAEFSLARYSQGLAGVTLERQELEPEEFHIAGIYKEDPDREEENPDILLPLDAVKAIYEKNDIVYFASALSFRVTKPMELNEVKEELKDAGLKEIIYGSPRSYAGIGLKLTDTEFIHSTESADRSLALLESFLPFMFVIIAAAGYIIPSLLFQNRREEYAVMRALGTGRCFCSLLFYIEHIIPAAAGALAGAAAGIALGAVDPVSGAVVWGLYLVFYMLGAGAAMWRFGRFSIAAVLSHRD</sequence>
<keyword evidence="9" id="KW-0804">Transcription</keyword>
<dbReference type="InterPro" id="IPR000551">
    <property type="entry name" value="MerR-type_HTH_dom"/>
</dbReference>
<proteinExistence type="predicted"/>
<evidence type="ECO:0000256" key="9">
    <source>
        <dbReference type="ARBA" id="ARBA00023163"/>
    </source>
</evidence>
<dbReference type="GO" id="GO:0005886">
    <property type="term" value="C:plasma membrane"/>
    <property type="evidence" value="ECO:0007669"/>
    <property type="project" value="UniProtKB-SubCell"/>
</dbReference>
<dbReference type="CDD" id="cd00592">
    <property type="entry name" value="HTH_MerR-like"/>
    <property type="match status" value="1"/>
</dbReference>
<dbReference type="Pfam" id="PF13411">
    <property type="entry name" value="MerR_1"/>
    <property type="match status" value="1"/>
</dbReference>
<evidence type="ECO:0000256" key="2">
    <source>
        <dbReference type="ARBA" id="ARBA00022475"/>
    </source>
</evidence>
<feature type="transmembrane region" description="Helical" evidence="11">
    <location>
        <begin position="571"/>
        <end position="592"/>
    </location>
</feature>
<dbReference type="AlphaFoldDB" id="A0A9D2ASH8"/>
<evidence type="ECO:0000256" key="8">
    <source>
        <dbReference type="ARBA" id="ARBA00023136"/>
    </source>
</evidence>
<organism evidence="13 14">
    <name type="scientific">Candidatus Mediterraneibacter caccavium</name>
    <dbReference type="NCBI Taxonomy" id="2838661"/>
    <lineage>
        <taxon>Bacteria</taxon>
        <taxon>Bacillati</taxon>
        <taxon>Bacillota</taxon>
        <taxon>Clostridia</taxon>
        <taxon>Lachnospirales</taxon>
        <taxon>Lachnospiraceae</taxon>
        <taxon>Mediterraneibacter</taxon>
    </lineage>
</organism>
<evidence type="ECO:0000256" key="3">
    <source>
        <dbReference type="ARBA" id="ARBA00022491"/>
    </source>
</evidence>
<evidence type="ECO:0000313" key="14">
    <source>
        <dbReference type="Proteomes" id="UP000824243"/>
    </source>
</evidence>
<evidence type="ECO:0000313" key="13">
    <source>
        <dbReference type="EMBL" id="HIX48280.1"/>
    </source>
</evidence>
<dbReference type="SUPFAM" id="SSF46955">
    <property type="entry name" value="Putative DNA-binding domain"/>
    <property type="match status" value="1"/>
</dbReference>
<keyword evidence="3" id="KW-0678">Repressor</keyword>
<keyword evidence="6" id="KW-0805">Transcription regulation</keyword>
<dbReference type="Proteomes" id="UP000824243">
    <property type="component" value="Unassembled WGS sequence"/>
</dbReference>
<keyword evidence="5 11" id="KW-1133">Transmembrane helix</keyword>
<dbReference type="SMART" id="SM00422">
    <property type="entry name" value="HTH_MERR"/>
    <property type="match status" value="1"/>
</dbReference>
<keyword evidence="7" id="KW-0238">DNA-binding</keyword>
<dbReference type="GO" id="GO:0003677">
    <property type="term" value="F:DNA binding"/>
    <property type="evidence" value="ECO:0007669"/>
    <property type="project" value="UniProtKB-KW"/>
</dbReference>
<feature type="transmembrane region" description="Helical" evidence="11">
    <location>
        <begin position="256"/>
        <end position="274"/>
    </location>
</feature>
<comment type="caution">
    <text evidence="13">The sequence shown here is derived from an EMBL/GenBank/DDBJ whole genome shotgun (WGS) entry which is preliminary data.</text>
</comment>
<dbReference type="InterPro" id="IPR009061">
    <property type="entry name" value="DNA-bd_dom_put_sf"/>
</dbReference>
<reference evidence="13" key="2">
    <citation type="submission" date="2021-04" db="EMBL/GenBank/DDBJ databases">
        <authorList>
            <person name="Gilroy R."/>
        </authorList>
    </citation>
    <scope>NUCLEOTIDE SEQUENCE</scope>
    <source>
        <strain evidence="13">ChiSjej5B23-15282</strain>
    </source>
</reference>
<dbReference type="PANTHER" id="PTHR30204">
    <property type="entry name" value="REDOX-CYCLING DRUG-SENSING TRANSCRIPTIONAL ACTIVATOR SOXR"/>
    <property type="match status" value="1"/>
</dbReference>
<reference evidence="13" key="1">
    <citation type="journal article" date="2021" name="PeerJ">
        <title>Extensive microbial diversity within the chicken gut microbiome revealed by metagenomics and culture.</title>
        <authorList>
            <person name="Gilroy R."/>
            <person name="Ravi A."/>
            <person name="Getino M."/>
            <person name="Pursley I."/>
            <person name="Horton D.L."/>
            <person name="Alikhan N.F."/>
            <person name="Baker D."/>
            <person name="Gharbi K."/>
            <person name="Hall N."/>
            <person name="Watson M."/>
            <person name="Adriaenssens E.M."/>
            <person name="Foster-Nyarko E."/>
            <person name="Jarju S."/>
            <person name="Secka A."/>
            <person name="Antonio M."/>
            <person name="Oren A."/>
            <person name="Chaudhuri R.R."/>
            <person name="La Ragione R."/>
            <person name="Hildebrand F."/>
            <person name="Pallen M.J."/>
        </authorList>
    </citation>
    <scope>NUCLEOTIDE SEQUENCE</scope>
    <source>
        <strain evidence="13">ChiSjej5B23-15282</strain>
    </source>
</reference>
<keyword evidence="8 11" id="KW-0472">Membrane</keyword>
<evidence type="ECO:0000256" key="6">
    <source>
        <dbReference type="ARBA" id="ARBA00023015"/>
    </source>
</evidence>
<evidence type="ECO:0000256" key="11">
    <source>
        <dbReference type="SAM" id="Phobius"/>
    </source>
</evidence>
<evidence type="ECO:0000256" key="10">
    <source>
        <dbReference type="SAM" id="MobiDB-lite"/>
    </source>
</evidence>
<keyword evidence="4 11" id="KW-0812">Transmembrane</keyword>
<keyword evidence="2" id="KW-1003">Cell membrane</keyword>
<comment type="subcellular location">
    <subcellularLocation>
        <location evidence="1">Cell membrane</location>
        <topology evidence="1">Multi-pass membrane protein</topology>
    </subcellularLocation>
</comment>
<evidence type="ECO:0000259" key="12">
    <source>
        <dbReference type="PROSITE" id="PS50937"/>
    </source>
</evidence>
<accession>A0A9D2ASH8</accession>
<dbReference type="PROSITE" id="PS50937">
    <property type="entry name" value="HTH_MERR_2"/>
    <property type="match status" value="1"/>
</dbReference>
<dbReference type="InterPro" id="IPR003838">
    <property type="entry name" value="ABC3_permease_C"/>
</dbReference>
<evidence type="ECO:0000256" key="7">
    <source>
        <dbReference type="ARBA" id="ARBA00023125"/>
    </source>
</evidence>
<protein>
    <submittedName>
        <fullName evidence="13">MerR family transcriptional regulator</fullName>
    </submittedName>
</protein>
<feature type="transmembrane region" description="Helical" evidence="11">
    <location>
        <begin position="613"/>
        <end position="640"/>
    </location>
</feature>
<dbReference type="Gene3D" id="1.10.1660.10">
    <property type="match status" value="1"/>
</dbReference>
<dbReference type="EMBL" id="DXFA01000085">
    <property type="protein sequence ID" value="HIX48280.1"/>
    <property type="molecule type" value="Genomic_DNA"/>
</dbReference>
<name>A0A9D2ASH8_9FIRM</name>
<feature type="domain" description="HTH merR-type" evidence="12">
    <location>
        <begin position="1"/>
        <end position="69"/>
    </location>
</feature>
<dbReference type="GO" id="GO:0003700">
    <property type="term" value="F:DNA-binding transcription factor activity"/>
    <property type="evidence" value="ECO:0007669"/>
    <property type="project" value="InterPro"/>
</dbReference>
<feature type="region of interest" description="Disordered" evidence="10">
    <location>
        <begin position="347"/>
        <end position="378"/>
    </location>
</feature>
<feature type="transmembrane region" description="Helical" evidence="11">
    <location>
        <begin position="646"/>
        <end position="665"/>
    </location>
</feature>
<gene>
    <name evidence="13" type="ORF">H9981_04620</name>
</gene>
<evidence type="ECO:0000256" key="1">
    <source>
        <dbReference type="ARBA" id="ARBA00004651"/>
    </source>
</evidence>
<evidence type="ECO:0000256" key="5">
    <source>
        <dbReference type="ARBA" id="ARBA00022989"/>
    </source>
</evidence>
<dbReference type="InterPro" id="IPR047057">
    <property type="entry name" value="MerR_fam"/>
</dbReference>
<evidence type="ECO:0000256" key="4">
    <source>
        <dbReference type="ARBA" id="ARBA00022692"/>
    </source>
</evidence>
<dbReference type="Pfam" id="PF02687">
    <property type="entry name" value="FtsX"/>
    <property type="match status" value="1"/>
</dbReference>